<gene>
    <name evidence="2" type="ORF">RM574_25850</name>
</gene>
<feature type="transmembrane region" description="Helical" evidence="1">
    <location>
        <begin position="6"/>
        <end position="26"/>
    </location>
</feature>
<evidence type="ECO:0000313" key="2">
    <source>
        <dbReference type="EMBL" id="MDT0418910.1"/>
    </source>
</evidence>
<evidence type="ECO:0000313" key="3">
    <source>
        <dbReference type="Proteomes" id="UP001183607"/>
    </source>
</evidence>
<reference evidence="3" key="1">
    <citation type="submission" date="2023-07" db="EMBL/GenBank/DDBJ databases">
        <title>30 novel species of actinomycetes from the DSMZ collection.</title>
        <authorList>
            <person name="Nouioui I."/>
        </authorList>
    </citation>
    <scope>NUCLEOTIDE SEQUENCE [LARGE SCALE GENOMIC DNA]</scope>
    <source>
        <strain evidence="3">DSM 41982</strain>
    </source>
</reference>
<keyword evidence="1" id="KW-1133">Transmembrane helix</keyword>
<evidence type="ECO:0008006" key="4">
    <source>
        <dbReference type="Google" id="ProtNLM"/>
    </source>
</evidence>
<dbReference type="RefSeq" id="WP_043255411.1">
    <property type="nucleotide sequence ID" value="NZ_JAVRER010000057.1"/>
</dbReference>
<dbReference type="Proteomes" id="UP001183607">
    <property type="component" value="Unassembled WGS sequence"/>
</dbReference>
<name>A0ABD5ECH7_9ACTN</name>
<protein>
    <recommendedName>
        <fullName evidence="4">DUF3592 domain-containing protein</fullName>
    </recommendedName>
</protein>
<keyword evidence="1" id="KW-0812">Transmembrane</keyword>
<proteinExistence type="predicted"/>
<feature type="transmembrane region" description="Helical" evidence="1">
    <location>
        <begin position="105"/>
        <end position="126"/>
    </location>
</feature>
<dbReference type="AlphaFoldDB" id="A0ABD5ECH7"/>
<organism evidence="2 3">
    <name type="scientific">Streptomyces evansiae</name>
    <dbReference type="NCBI Taxonomy" id="3075535"/>
    <lineage>
        <taxon>Bacteria</taxon>
        <taxon>Bacillati</taxon>
        <taxon>Actinomycetota</taxon>
        <taxon>Actinomycetes</taxon>
        <taxon>Kitasatosporales</taxon>
        <taxon>Streptomycetaceae</taxon>
        <taxon>Streptomyces</taxon>
    </lineage>
</organism>
<sequence length="127" mass="13612">MIFLFYSPAVVAAVIGLLMMLPRYFLKRHGKPVVGERGSASGGTGSLDVVVHYVDPHGAERHITVDFSDIDGEGRGDPVALVFDPGRPGRAMTLKEFTAPWWRTVGGFVVLLGTVMAVAATVLLIFA</sequence>
<comment type="caution">
    <text evidence="2">The sequence shown here is derived from an EMBL/GenBank/DDBJ whole genome shotgun (WGS) entry which is preliminary data.</text>
</comment>
<keyword evidence="1" id="KW-0472">Membrane</keyword>
<evidence type="ECO:0000256" key="1">
    <source>
        <dbReference type="SAM" id="Phobius"/>
    </source>
</evidence>
<accession>A0ABD5ECH7</accession>
<dbReference type="EMBL" id="JAVRER010000057">
    <property type="protein sequence ID" value="MDT0418910.1"/>
    <property type="molecule type" value="Genomic_DNA"/>
</dbReference>